<dbReference type="GeneID" id="302996036"/>
<evidence type="ECO:0000256" key="2">
    <source>
        <dbReference type="SAM" id="SignalP"/>
    </source>
</evidence>
<gene>
    <name evidence="3" type="ORF">EXN75_12185</name>
</gene>
<evidence type="ECO:0000313" key="4">
    <source>
        <dbReference type="Proteomes" id="UP000297872"/>
    </source>
</evidence>
<evidence type="ECO:0000256" key="1">
    <source>
        <dbReference type="SAM" id="MobiDB-lite"/>
    </source>
</evidence>
<feature type="region of interest" description="Disordered" evidence="1">
    <location>
        <begin position="123"/>
        <end position="150"/>
    </location>
</feature>
<sequence length="230" mass="26360">MKKIPVFFAFMLTLLFSACSSSMFDKLVEAYESSTKELASASSNDDCDRIHDELMEKLYKISQDYPDWEEIIQKEGEDSENVKKVTKAYEAWNNTLESATTDNHYMFMTYCNIPNAIEQITGKGASKKTEETKESEDTSNDFSSSSSDTDIDEMLDSYEEYVNKLSDFYAKLKDMEPGSEEYMSTLGEAQEQEGSYQDLLEKCKDAKGNFTSEQLQRYVEITKKLTEAMK</sequence>
<protein>
    <recommendedName>
        <fullName evidence="5">Lipoprotein</fullName>
    </recommendedName>
</protein>
<feature type="signal peptide" evidence="2">
    <location>
        <begin position="1"/>
        <end position="23"/>
    </location>
</feature>
<feature type="chain" id="PRO_5021412409" description="Lipoprotein" evidence="2">
    <location>
        <begin position="24"/>
        <end position="230"/>
    </location>
</feature>
<organism evidence="3 4">
    <name type="scientific">Segatella hominis</name>
    <dbReference type="NCBI Taxonomy" id="2518605"/>
    <lineage>
        <taxon>Bacteria</taxon>
        <taxon>Pseudomonadati</taxon>
        <taxon>Bacteroidota</taxon>
        <taxon>Bacteroidia</taxon>
        <taxon>Bacteroidales</taxon>
        <taxon>Prevotellaceae</taxon>
        <taxon>Segatella</taxon>
    </lineage>
</organism>
<keyword evidence="2" id="KW-0732">Signal</keyword>
<dbReference type="RefSeq" id="WP_134844036.1">
    <property type="nucleotide sequence ID" value="NZ_SGVY01000036.1"/>
</dbReference>
<evidence type="ECO:0008006" key="5">
    <source>
        <dbReference type="Google" id="ProtNLM"/>
    </source>
</evidence>
<dbReference type="AlphaFoldDB" id="A0A4Y8VDL4"/>
<dbReference type="Proteomes" id="UP000297872">
    <property type="component" value="Unassembled WGS sequence"/>
</dbReference>
<proteinExistence type="predicted"/>
<evidence type="ECO:0000313" key="3">
    <source>
        <dbReference type="EMBL" id="TFH77814.1"/>
    </source>
</evidence>
<keyword evidence="4" id="KW-1185">Reference proteome</keyword>
<reference evidence="3 4" key="1">
    <citation type="submission" date="2019-02" db="EMBL/GenBank/DDBJ databases">
        <title>Draft Genome Sequence of the Prevotella sp. BCRC 81118, Isolated from Human Feces.</title>
        <authorList>
            <person name="Huang C.-H."/>
        </authorList>
    </citation>
    <scope>NUCLEOTIDE SEQUENCE [LARGE SCALE GENOMIC DNA]</scope>
    <source>
        <strain evidence="3 4">BCRC 81118</strain>
    </source>
</reference>
<comment type="caution">
    <text evidence="3">The sequence shown here is derived from an EMBL/GenBank/DDBJ whole genome shotgun (WGS) entry which is preliminary data.</text>
</comment>
<dbReference type="PROSITE" id="PS51257">
    <property type="entry name" value="PROKAR_LIPOPROTEIN"/>
    <property type="match status" value="1"/>
</dbReference>
<accession>A0A4Y8VDL4</accession>
<dbReference type="EMBL" id="SGVY01000036">
    <property type="protein sequence ID" value="TFH77814.1"/>
    <property type="molecule type" value="Genomic_DNA"/>
</dbReference>
<feature type="compositionally biased region" description="Basic and acidic residues" evidence="1">
    <location>
        <begin position="127"/>
        <end position="136"/>
    </location>
</feature>
<name>A0A4Y8VDL4_9BACT</name>